<evidence type="ECO:0000313" key="13">
    <source>
        <dbReference type="Proteomes" id="UP001597453"/>
    </source>
</evidence>
<keyword evidence="6" id="KW-0407">Ion channel</keyword>
<reference evidence="13" key="1">
    <citation type="journal article" date="2019" name="Int. J. Syst. Evol. Microbiol.">
        <title>The Global Catalogue of Microorganisms (GCM) 10K type strain sequencing project: providing services to taxonomists for standard genome sequencing and annotation.</title>
        <authorList>
            <consortium name="The Broad Institute Genomics Platform"/>
            <consortium name="The Broad Institute Genome Sequencing Center for Infectious Disease"/>
            <person name="Wu L."/>
            <person name="Ma J."/>
        </authorList>
    </citation>
    <scope>NUCLEOTIDE SEQUENCE [LARGE SCALE GENOMIC DNA]</scope>
    <source>
        <strain evidence="13">TISTR 1511</strain>
    </source>
</reference>
<dbReference type="Pfam" id="PF02537">
    <property type="entry name" value="CRCB"/>
    <property type="match status" value="1"/>
</dbReference>
<comment type="subcellular location">
    <subcellularLocation>
        <location evidence="1">Cell membrane</location>
        <topology evidence="1">Multi-pass membrane protein</topology>
    </subcellularLocation>
</comment>
<evidence type="ECO:0000256" key="5">
    <source>
        <dbReference type="ARBA" id="ARBA00023136"/>
    </source>
</evidence>
<dbReference type="RefSeq" id="WP_066057959.1">
    <property type="nucleotide sequence ID" value="NZ_JBHUNF010000004.1"/>
</dbReference>
<keyword evidence="4 10" id="KW-1133">Transmembrane helix</keyword>
<feature type="transmembrane region" description="Helical" evidence="10">
    <location>
        <begin position="79"/>
        <end position="96"/>
    </location>
</feature>
<organism evidence="12 13">
    <name type="scientific">Gulosibacter bifidus</name>
    <dbReference type="NCBI Taxonomy" id="272239"/>
    <lineage>
        <taxon>Bacteria</taxon>
        <taxon>Bacillati</taxon>
        <taxon>Actinomycetota</taxon>
        <taxon>Actinomycetes</taxon>
        <taxon>Micrococcales</taxon>
        <taxon>Microbacteriaceae</taxon>
        <taxon>Gulosibacter</taxon>
    </lineage>
</organism>
<proteinExistence type="inferred from homology"/>
<keyword evidence="6" id="KW-0406">Ion transport</keyword>
<keyword evidence="13" id="KW-1185">Reference proteome</keyword>
<evidence type="ECO:0000313" key="12">
    <source>
        <dbReference type="EMBL" id="MFD2675238.1"/>
    </source>
</evidence>
<dbReference type="InterPro" id="IPR003691">
    <property type="entry name" value="FluC"/>
</dbReference>
<feature type="transmembrane region" description="Helical" evidence="10">
    <location>
        <begin position="108"/>
        <end position="129"/>
    </location>
</feature>
<comment type="similarity">
    <text evidence="7 10">Belongs to the fluoride channel Fluc/FEX (TC 1.A.43) family.</text>
</comment>
<evidence type="ECO:0000256" key="8">
    <source>
        <dbReference type="ARBA" id="ARBA00035585"/>
    </source>
</evidence>
<feature type="transmembrane region" description="Helical" evidence="10">
    <location>
        <begin position="21"/>
        <end position="40"/>
    </location>
</feature>
<keyword evidence="5 10" id="KW-0472">Membrane</keyword>
<gene>
    <name evidence="12" type="ORF">ACFSUQ_08020</name>
</gene>
<name>A0ABW5RJJ4_9MICO</name>
<protein>
    <recommendedName>
        <fullName evidence="10">Fluoride-specific ion channel</fullName>
    </recommendedName>
</protein>
<evidence type="ECO:0000256" key="10">
    <source>
        <dbReference type="RuleBase" id="RU004340"/>
    </source>
</evidence>
<accession>A0ABW5RJJ4</accession>
<keyword evidence="2 10" id="KW-1003">Cell membrane</keyword>
<evidence type="ECO:0000256" key="4">
    <source>
        <dbReference type="ARBA" id="ARBA00022989"/>
    </source>
</evidence>
<evidence type="ECO:0000256" key="9">
    <source>
        <dbReference type="ARBA" id="ARBA00049940"/>
    </source>
</evidence>
<evidence type="ECO:0000256" key="6">
    <source>
        <dbReference type="ARBA" id="ARBA00023303"/>
    </source>
</evidence>
<comment type="function">
    <text evidence="9">Fluoride-specific ion channel. Important for reducing fluoride concentration in the cell, thus reducing its toxicity.</text>
</comment>
<feature type="transmembrane region" description="Helical" evidence="10">
    <location>
        <begin position="46"/>
        <end position="67"/>
    </location>
</feature>
<evidence type="ECO:0000256" key="3">
    <source>
        <dbReference type="ARBA" id="ARBA00022692"/>
    </source>
</evidence>
<evidence type="ECO:0000256" key="11">
    <source>
        <dbReference type="SAM" id="MobiDB-lite"/>
    </source>
</evidence>
<comment type="catalytic activity">
    <reaction evidence="8">
        <text>fluoride(in) = fluoride(out)</text>
        <dbReference type="Rhea" id="RHEA:76159"/>
        <dbReference type="ChEBI" id="CHEBI:17051"/>
    </reaction>
    <physiologicalReaction direction="left-to-right" evidence="8">
        <dbReference type="Rhea" id="RHEA:76160"/>
    </physiologicalReaction>
</comment>
<keyword evidence="6" id="KW-0813">Transport</keyword>
<feature type="region of interest" description="Disordered" evidence="11">
    <location>
        <begin position="144"/>
        <end position="173"/>
    </location>
</feature>
<dbReference type="Proteomes" id="UP001597453">
    <property type="component" value="Unassembled WGS sequence"/>
</dbReference>
<evidence type="ECO:0000256" key="7">
    <source>
        <dbReference type="ARBA" id="ARBA00035120"/>
    </source>
</evidence>
<comment type="caution">
    <text evidence="12">The sequence shown here is derived from an EMBL/GenBank/DDBJ whole genome shotgun (WGS) entry which is preliminary data.</text>
</comment>
<sequence>MTHNPTAPTARTPLPRLLRNAGLVFLGGMFGVGMRVGLIPFNDTTWLSATLIMNAIGAFALGAVVAMALRNLIAPELRLLIGTGAIGGFTSYSALYADVWWRTQELPLTWLVIAIVSVATGPFFAYFGWRLGALDTGTTAAAADNPATGTTASATGTGTGSSTATGTTTEPQQ</sequence>
<evidence type="ECO:0000256" key="2">
    <source>
        <dbReference type="ARBA" id="ARBA00022475"/>
    </source>
</evidence>
<dbReference type="EMBL" id="JBHUNF010000004">
    <property type="protein sequence ID" value="MFD2675238.1"/>
    <property type="molecule type" value="Genomic_DNA"/>
</dbReference>
<evidence type="ECO:0000256" key="1">
    <source>
        <dbReference type="ARBA" id="ARBA00004651"/>
    </source>
</evidence>
<keyword evidence="3 10" id="KW-0812">Transmembrane</keyword>